<organism evidence="2 3">
    <name type="scientific">Exaiptasia diaphana</name>
    <name type="common">Tropical sea anemone</name>
    <name type="synonym">Aiptasia pulchella</name>
    <dbReference type="NCBI Taxonomy" id="2652724"/>
    <lineage>
        <taxon>Eukaryota</taxon>
        <taxon>Metazoa</taxon>
        <taxon>Cnidaria</taxon>
        <taxon>Anthozoa</taxon>
        <taxon>Hexacorallia</taxon>
        <taxon>Actiniaria</taxon>
        <taxon>Aiptasiidae</taxon>
        <taxon>Exaiptasia</taxon>
    </lineage>
</organism>
<dbReference type="AlphaFoldDB" id="A0A913YR35"/>
<protein>
    <recommendedName>
        <fullName evidence="1">YqaJ viral recombinase domain-containing protein</fullName>
    </recommendedName>
</protein>
<evidence type="ECO:0000313" key="3">
    <source>
        <dbReference type="Proteomes" id="UP000887567"/>
    </source>
</evidence>
<dbReference type="Gene3D" id="3.90.320.10">
    <property type="match status" value="1"/>
</dbReference>
<feature type="domain" description="YqaJ viral recombinase" evidence="1">
    <location>
        <begin position="186"/>
        <end position="285"/>
    </location>
</feature>
<dbReference type="SUPFAM" id="SSF52980">
    <property type="entry name" value="Restriction endonuclease-like"/>
    <property type="match status" value="1"/>
</dbReference>
<dbReference type="Pfam" id="PF09588">
    <property type="entry name" value="YqaJ"/>
    <property type="match status" value="1"/>
</dbReference>
<dbReference type="GO" id="GO:0006281">
    <property type="term" value="P:DNA repair"/>
    <property type="evidence" value="ECO:0007669"/>
    <property type="project" value="UniProtKB-ARBA"/>
</dbReference>
<evidence type="ECO:0000313" key="2">
    <source>
        <dbReference type="EnsemblMetazoa" id="XP_028517970.1"/>
    </source>
</evidence>
<dbReference type="InterPro" id="IPR051703">
    <property type="entry name" value="NF-kappa-B_Signaling_Reg"/>
</dbReference>
<dbReference type="PANTHER" id="PTHR46609:SF7">
    <property type="match status" value="1"/>
</dbReference>
<dbReference type="InterPro" id="IPR011335">
    <property type="entry name" value="Restrct_endonuc-II-like"/>
</dbReference>
<dbReference type="OrthoDB" id="5973565at2759"/>
<dbReference type="OMA" id="QTWHIPS"/>
<dbReference type="EnsemblMetazoa" id="XM_028662169.1">
    <property type="protein sequence ID" value="XP_028517970.1"/>
    <property type="gene ID" value="LOC114576096"/>
</dbReference>
<dbReference type="InterPro" id="IPR011604">
    <property type="entry name" value="PDDEXK-like_dom_sf"/>
</dbReference>
<evidence type="ECO:0000259" key="1">
    <source>
        <dbReference type="Pfam" id="PF09588"/>
    </source>
</evidence>
<dbReference type="InterPro" id="IPR019080">
    <property type="entry name" value="YqaJ_viral_recombinase"/>
</dbReference>
<reference evidence="2" key="1">
    <citation type="submission" date="2022-11" db="UniProtKB">
        <authorList>
            <consortium name="EnsemblMetazoa"/>
        </authorList>
    </citation>
    <scope>IDENTIFICATION</scope>
</reference>
<dbReference type="CDD" id="cd22343">
    <property type="entry name" value="PDDEXK_lambda_exonuclease-like"/>
    <property type="match status" value="1"/>
</dbReference>
<sequence length="292" mass="33325">MLGLKSVPPLISKTSKPQTWHIPSRLEGINPRAVTKLVIQKSKPKQTGEPYKKKRKVSGVRSTVYKPFEQPLQDIDLPGILAQTFSEIEPNPGFLRIWPDKEEEQVLVQSAYGEVPKGCVISYQQPLNAKKEPSIQLPGFEFPKLSYCHTVLGEREHLFFSALTVTHNQSVEFEVETREQSMTNAWHSLRKFRLTASNFKNICSRRKDFDTLSKRLLKGKFIQTAAMKYGIQNEDVAAKLYTKKFARETHKVGFLINPSVPHLGCSPDRRVHDNSEAQPWGLLEILKDLKET</sequence>
<accession>A0A913YR35</accession>
<dbReference type="KEGG" id="epa:114576096"/>
<keyword evidence="3" id="KW-1185">Reference proteome</keyword>
<dbReference type="PANTHER" id="PTHR46609">
    <property type="entry name" value="EXONUCLEASE, PHAGE-TYPE/RECB, C-TERMINAL DOMAIN-CONTAINING PROTEIN"/>
    <property type="match status" value="1"/>
</dbReference>
<dbReference type="RefSeq" id="XP_028517970.1">
    <property type="nucleotide sequence ID" value="XM_028662169.1"/>
</dbReference>
<name>A0A913YR35_EXADI</name>
<proteinExistence type="predicted"/>
<dbReference type="Proteomes" id="UP000887567">
    <property type="component" value="Unplaced"/>
</dbReference>
<dbReference type="GeneID" id="114576096"/>